<dbReference type="PANTHER" id="PTHR34848">
    <property type="match status" value="1"/>
</dbReference>
<keyword evidence="14" id="KW-0067">ATP-binding</keyword>
<dbReference type="PIRSF" id="PIRSF006135">
    <property type="entry name" value="CobU"/>
    <property type="match status" value="1"/>
</dbReference>
<dbReference type="GO" id="GO:0009236">
    <property type="term" value="P:cobalamin biosynthetic process"/>
    <property type="evidence" value="ECO:0007669"/>
    <property type="project" value="UniProtKB-UniPathway"/>
</dbReference>
<evidence type="ECO:0000256" key="9">
    <source>
        <dbReference type="ARBA" id="ARBA00012523"/>
    </source>
</evidence>
<dbReference type="GO" id="GO:0008820">
    <property type="term" value="F:cobinamide phosphate guanylyltransferase activity"/>
    <property type="evidence" value="ECO:0007669"/>
    <property type="project" value="UniProtKB-EC"/>
</dbReference>
<organism evidence="20 21">
    <name type="scientific">Oryzihumus leptocrescens</name>
    <dbReference type="NCBI Taxonomy" id="297536"/>
    <lineage>
        <taxon>Bacteria</taxon>
        <taxon>Bacillati</taxon>
        <taxon>Actinomycetota</taxon>
        <taxon>Actinomycetes</taxon>
        <taxon>Micrococcales</taxon>
        <taxon>Intrasporangiaceae</taxon>
        <taxon>Oryzihumus</taxon>
    </lineage>
</organism>
<evidence type="ECO:0000256" key="14">
    <source>
        <dbReference type="ARBA" id="ARBA00022840"/>
    </source>
</evidence>
<comment type="function">
    <text evidence="4">Catalyzes ATP-dependent phosphorylation of adenosylcobinamide and addition of GMP to adenosylcobinamide phosphate.</text>
</comment>
<keyword evidence="21" id="KW-1185">Reference proteome</keyword>
<evidence type="ECO:0000256" key="7">
    <source>
        <dbReference type="ARBA" id="ARBA00007490"/>
    </source>
</evidence>
<evidence type="ECO:0000256" key="18">
    <source>
        <dbReference type="PIRSR" id="PIRSR006135-1"/>
    </source>
</evidence>
<dbReference type="RefSeq" id="WP_141788095.1">
    <property type="nucleotide sequence ID" value="NZ_BAAAKX010000021.1"/>
</dbReference>
<dbReference type="EC" id="2.7.7.62" evidence="9"/>
<evidence type="ECO:0000256" key="4">
    <source>
        <dbReference type="ARBA" id="ARBA00003889"/>
    </source>
</evidence>
<proteinExistence type="inferred from homology"/>
<gene>
    <name evidence="20" type="ORF">FB474_1542</name>
</gene>
<evidence type="ECO:0000256" key="8">
    <source>
        <dbReference type="ARBA" id="ARBA00012016"/>
    </source>
</evidence>
<comment type="catalytic activity">
    <reaction evidence="3">
        <text>adenosylcob(III)inamide + GTP = adenosylcob(III)inamide phosphate + GDP + H(+)</text>
        <dbReference type="Rhea" id="RHEA:15765"/>
        <dbReference type="ChEBI" id="CHEBI:2480"/>
        <dbReference type="ChEBI" id="CHEBI:15378"/>
        <dbReference type="ChEBI" id="CHEBI:37565"/>
        <dbReference type="ChEBI" id="CHEBI:58189"/>
        <dbReference type="ChEBI" id="CHEBI:58502"/>
        <dbReference type="EC" id="2.7.1.156"/>
    </reaction>
</comment>
<keyword evidence="11 20" id="KW-0808">Transferase</keyword>
<comment type="pathway">
    <text evidence="5">Cofactor biosynthesis; adenosylcobalamin biosynthesis; adenosylcobalamin from cob(II)yrinate a,c-diamide: step 6/7.</text>
</comment>
<keyword evidence="10" id="KW-0169">Cobalamin biosynthesis</keyword>
<accession>A0A542ZIN0</accession>
<evidence type="ECO:0000256" key="15">
    <source>
        <dbReference type="ARBA" id="ARBA00023134"/>
    </source>
</evidence>
<sequence>MTTTLVTGGARSGKSRYAESLLDHRTRVTYIATGTVPDGTDQEWSDRIWRHRMRRPAWWSTVETSRLAAAIDSAYNPVLVDCLGTWLARQIDDIDGWHDPQGTGAYLEKRTEELLAVLRSAVVDVVMVTNEVGLSIVPDTASGRLFRDELGRLNAAVSAVCDNVVLVVAGRVLDLSGCPVVPA</sequence>
<feature type="binding site" evidence="19">
    <location>
        <position position="81"/>
    </location>
    <ligand>
        <name>GTP</name>
        <dbReference type="ChEBI" id="CHEBI:37565"/>
    </ligand>
</feature>
<comment type="pathway">
    <text evidence="6">Cofactor biosynthesis; adenosylcobalamin biosynthesis; adenosylcobalamin from cob(II)yrinate a,c-diamide: step 5/7.</text>
</comment>
<dbReference type="InterPro" id="IPR027417">
    <property type="entry name" value="P-loop_NTPase"/>
</dbReference>
<keyword evidence="15 19" id="KW-0342">GTP-binding</keyword>
<evidence type="ECO:0000256" key="3">
    <source>
        <dbReference type="ARBA" id="ARBA00001522"/>
    </source>
</evidence>
<evidence type="ECO:0000256" key="1">
    <source>
        <dbReference type="ARBA" id="ARBA00000312"/>
    </source>
</evidence>
<keyword evidence="13 20" id="KW-0418">Kinase</keyword>
<evidence type="ECO:0000256" key="10">
    <source>
        <dbReference type="ARBA" id="ARBA00022573"/>
    </source>
</evidence>
<dbReference type="PANTHER" id="PTHR34848:SF1">
    <property type="entry name" value="BIFUNCTIONAL ADENOSYLCOBALAMIN BIOSYNTHESIS PROTEIN COBU"/>
    <property type="match status" value="1"/>
</dbReference>
<dbReference type="Gene3D" id="3.40.50.300">
    <property type="entry name" value="P-loop containing nucleotide triphosphate hydrolases"/>
    <property type="match status" value="1"/>
</dbReference>
<feature type="binding site" evidence="19">
    <location>
        <position position="63"/>
    </location>
    <ligand>
        <name>GTP</name>
        <dbReference type="ChEBI" id="CHEBI:37565"/>
    </ligand>
</feature>
<dbReference type="CDD" id="cd00544">
    <property type="entry name" value="CobU"/>
    <property type="match status" value="1"/>
</dbReference>
<comment type="catalytic activity">
    <reaction evidence="2">
        <text>adenosylcob(III)inamide phosphate + GTP + H(+) = adenosylcob(III)inamide-GDP + diphosphate</text>
        <dbReference type="Rhea" id="RHEA:22712"/>
        <dbReference type="ChEBI" id="CHEBI:15378"/>
        <dbReference type="ChEBI" id="CHEBI:33019"/>
        <dbReference type="ChEBI" id="CHEBI:37565"/>
        <dbReference type="ChEBI" id="CHEBI:58502"/>
        <dbReference type="ChEBI" id="CHEBI:60487"/>
        <dbReference type="EC" id="2.7.7.62"/>
    </reaction>
</comment>
<dbReference type="GO" id="GO:0043752">
    <property type="term" value="F:adenosylcobinamide kinase activity"/>
    <property type="evidence" value="ECO:0007669"/>
    <property type="project" value="UniProtKB-EC"/>
</dbReference>
<evidence type="ECO:0000256" key="5">
    <source>
        <dbReference type="ARBA" id="ARBA00004692"/>
    </source>
</evidence>
<name>A0A542ZIN0_9MICO</name>
<evidence type="ECO:0000256" key="2">
    <source>
        <dbReference type="ARBA" id="ARBA00000711"/>
    </source>
</evidence>
<dbReference type="Proteomes" id="UP000319514">
    <property type="component" value="Unassembled WGS sequence"/>
</dbReference>
<feature type="active site" description="GMP-histidine intermediate" evidence="18">
    <location>
        <position position="51"/>
    </location>
</feature>
<comment type="catalytic activity">
    <reaction evidence="1">
        <text>adenosylcob(III)inamide + ATP = adenosylcob(III)inamide phosphate + ADP + H(+)</text>
        <dbReference type="Rhea" id="RHEA:15769"/>
        <dbReference type="ChEBI" id="CHEBI:2480"/>
        <dbReference type="ChEBI" id="CHEBI:15378"/>
        <dbReference type="ChEBI" id="CHEBI:30616"/>
        <dbReference type="ChEBI" id="CHEBI:58502"/>
        <dbReference type="ChEBI" id="CHEBI:456216"/>
        <dbReference type="EC" id="2.7.1.156"/>
    </reaction>
</comment>
<evidence type="ECO:0000256" key="11">
    <source>
        <dbReference type="ARBA" id="ARBA00022679"/>
    </source>
</evidence>
<evidence type="ECO:0000256" key="17">
    <source>
        <dbReference type="ARBA" id="ARBA00030571"/>
    </source>
</evidence>
<dbReference type="Pfam" id="PF02283">
    <property type="entry name" value="CobU"/>
    <property type="match status" value="1"/>
</dbReference>
<comment type="similarity">
    <text evidence="7">Belongs to the CobU/CobP family.</text>
</comment>
<dbReference type="GO" id="GO:0005524">
    <property type="term" value="F:ATP binding"/>
    <property type="evidence" value="ECO:0007669"/>
    <property type="project" value="UniProtKB-KW"/>
</dbReference>
<feature type="binding site" evidence="19">
    <location>
        <begin position="8"/>
        <end position="15"/>
    </location>
    <ligand>
        <name>GTP</name>
        <dbReference type="ChEBI" id="CHEBI:37565"/>
    </ligand>
</feature>
<reference evidence="20 21" key="1">
    <citation type="submission" date="2019-06" db="EMBL/GenBank/DDBJ databases">
        <title>Sequencing the genomes of 1000 actinobacteria strains.</title>
        <authorList>
            <person name="Klenk H.-P."/>
        </authorList>
    </citation>
    <scope>NUCLEOTIDE SEQUENCE [LARGE SCALE GENOMIC DNA]</scope>
    <source>
        <strain evidence="20 21">DSM 18082</strain>
    </source>
</reference>
<dbReference type="NCBIfam" id="NF004469">
    <property type="entry name" value="PRK05800.1"/>
    <property type="match status" value="1"/>
</dbReference>
<dbReference type="OrthoDB" id="9788370at2"/>
<comment type="caution">
    <text evidence="20">The sequence shown here is derived from an EMBL/GenBank/DDBJ whole genome shotgun (WGS) entry which is preliminary data.</text>
</comment>
<evidence type="ECO:0000313" key="21">
    <source>
        <dbReference type="Proteomes" id="UP000319514"/>
    </source>
</evidence>
<evidence type="ECO:0000256" key="6">
    <source>
        <dbReference type="ARBA" id="ARBA00005159"/>
    </source>
</evidence>
<dbReference type="EC" id="2.7.1.156" evidence="8"/>
<dbReference type="GO" id="GO:0005525">
    <property type="term" value="F:GTP binding"/>
    <property type="evidence" value="ECO:0007669"/>
    <property type="project" value="UniProtKB-KW"/>
</dbReference>
<evidence type="ECO:0000313" key="20">
    <source>
        <dbReference type="EMBL" id="TQL60159.1"/>
    </source>
</evidence>
<evidence type="ECO:0000256" key="19">
    <source>
        <dbReference type="PIRSR" id="PIRSR006135-2"/>
    </source>
</evidence>
<keyword evidence="20" id="KW-0548">Nucleotidyltransferase</keyword>
<protein>
    <recommendedName>
        <fullName evidence="16">Adenosylcobinamide kinase</fullName>
        <ecNumber evidence="8">2.7.1.156</ecNumber>
        <ecNumber evidence="9">2.7.7.62</ecNumber>
    </recommendedName>
    <alternativeName>
        <fullName evidence="17">Adenosylcobinamide-phosphate guanylyltransferase</fullName>
    </alternativeName>
</protein>
<feature type="binding site" evidence="19">
    <location>
        <begin position="32"/>
        <end position="34"/>
    </location>
    <ligand>
        <name>GTP</name>
        <dbReference type="ChEBI" id="CHEBI:37565"/>
    </ligand>
</feature>
<dbReference type="AlphaFoldDB" id="A0A542ZIN0"/>
<evidence type="ECO:0000256" key="16">
    <source>
        <dbReference type="ARBA" id="ARBA00029570"/>
    </source>
</evidence>
<dbReference type="EMBL" id="VFOQ01000001">
    <property type="protein sequence ID" value="TQL60159.1"/>
    <property type="molecule type" value="Genomic_DNA"/>
</dbReference>
<dbReference type="InterPro" id="IPR003203">
    <property type="entry name" value="CobU/CobP"/>
</dbReference>
<evidence type="ECO:0000256" key="13">
    <source>
        <dbReference type="ARBA" id="ARBA00022777"/>
    </source>
</evidence>
<dbReference type="SUPFAM" id="SSF52540">
    <property type="entry name" value="P-loop containing nucleoside triphosphate hydrolases"/>
    <property type="match status" value="1"/>
</dbReference>
<keyword evidence="12 19" id="KW-0547">Nucleotide-binding</keyword>
<dbReference type="UniPathway" id="UPA00148">
    <property type="reaction ID" value="UER00236"/>
</dbReference>
<evidence type="ECO:0000256" key="12">
    <source>
        <dbReference type="ARBA" id="ARBA00022741"/>
    </source>
</evidence>
<feature type="binding site" evidence="19">
    <location>
        <begin position="52"/>
        <end position="55"/>
    </location>
    <ligand>
        <name>GTP</name>
        <dbReference type="ChEBI" id="CHEBI:37565"/>
    </ligand>
</feature>